<dbReference type="EMBL" id="JACBAE010001405">
    <property type="protein sequence ID" value="KAF7154841.1"/>
    <property type="molecule type" value="Genomic_DNA"/>
</dbReference>
<accession>A0A8H6PHV1</accession>
<dbReference type="InterPro" id="IPR010296">
    <property type="entry name" value="DUF899_thioredox"/>
</dbReference>
<dbReference type="OrthoDB" id="3503208at2759"/>
<protein>
    <recommendedName>
        <fullName evidence="3">DUF899 domain-containing protein</fullName>
    </recommendedName>
</protein>
<evidence type="ECO:0000313" key="1">
    <source>
        <dbReference type="EMBL" id="KAF7154841.1"/>
    </source>
</evidence>
<dbReference type="Proteomes" id="UP000654922">
    <property type="component" value="Unassembled WGS sequence"/>
</dbReference>
<reference evidence="1" key="1">
    <citation type="submission" date="2020-06" db="EMBL/GenBank/DDBJ databases">
        <title>Draft genome sequences of strains closely related to Aspergillus parafelis and Aspergillus hiratsukae.</title>
        <authorList>
            <person name="Dos Santos R.A.C."/>
            <person name="Rivero-Menendez O."/>
            <person name="Steenwyk J.L."/>
            <person name="Mead M.E."/>
            <person name="Goldman G.H."/>
            <person name="Alastruey-Izquierdo A."/>
            <person name="Rokas A."/>
        </authorList>
    </citation>
    <scope>NUCLEOTIDE SEQUENCE</scope>
    <source>
        <strain evidence="1">CNM-CM5623</strain>
    </source>
</reference>
<proteinExistence type="predicted"/>
<evidence type="ECO:0008006" key="3">
    <source>
        <dbReference type="Google" id="ProtNLM"/>
    </source>
</evidence>
<comment type="caution">
    <text evidence="1">The sequence shown here is derived from an EMBL/GenBank/DDBJ whole genome shotgun (WGS) entry which is preliminary data.</text>
</comment>
<name>A0A8H6PHV1_9EURO</name>
<organism evidence="1 2">
    <name type="scientific">Aspergillus felis</name>
    <dbReference type="NCBI Taxonomy" id="1287682"/>
    <lineage>
        <taxon>Eukaryota</taxon>
        <taxon>Fungi</taxon>
        <taxon>Dikarya</taxon>
        <taxon>Ascomycota</taxon>
        <taxon>Pezizomycotina</taxon>
        <taxon>Eurotiomycetes</taxon>
        <taxon>Eurotiomycetidae</taxon>
        <taxon>Eurotiales</taxon>
        <taxon>Aspergillaceae</taxon>
        <taxon>Aspergillus</taxon>
        <taxon>Aspergillus subgen. Fumigati</taxon>
    </lineage>
</organism>
<dbReference type="Pfam" id="PF05988">
    <property type="entry name" value="DUF899"/>
    <property type="match status" value="1"/>
</dbReference>
<gene>
    <name evidence="1" type="ORF">CNMCM5623_003099</name>
</gene>
<evidence type="ECO:0000313" key="2">
    <source>
        <dbReference type="Proteomes" id="UP000654922"/>
    </source>
</evidence>
<dbReference type="AlphaFoldDB" id="A0A8H6PHV1"/>
<sequence length="221" mass="25390">MDSQKNIGSPEEYQAARARLLLQEKAATHLLQELAVQRRQLPMVRIHDPARFQFDTPDGVKTLLDLFDGRKQLILYHFMLGPHETEGCVGCSFCMDHIPDLRHLWSRDTSFVAVATAPLSEVTAYGNRMGWRFPFYSSAKTHEKWAEAEAQGEIITWKPGNGYFGLCSFLREGDEVFHTYDTSARGLEIILSTYHLLDMTRMGRQEAGKNGMNDFRRHDEY</sequence>